<keyword evidence="4" id="KW-1185">Reference proteome</keyword>
<name>A0ABV9TQJ6_9ACTN</name>
<proteinExistence type="predicted"/>
<dbReference type="Pfam" id="PF04463">
    <property type="entry name" value="2-thiour_desulf"/>
    <property type="match status" value="1"/>
</dbReference>
<gene>
    <name evidence="3" type="ORF">ACFPCY_00340</name>
</gene>
<dbReference type="InterPro" id="IPR007553">
    <property type="entry name" value="2-thiour_desulf"/>
</dbReference>
<evidence type="ECO:0000313" key="3">
    <source>
        <dbReference type="EMBL" id="MFC4905753.1"/>
    </source>
</evidence>
<feature type="domain" description="DUF1722" evidence="2">
    <location>
        <begin position="278"/>
        <end position="366"/>
    </location>
</feature>
<dbReference type="RefSeq" id="WP_378251496.1">
    <property type="nucleotide sequence ID" value="NZ_JBHSIT010000001.1"/>
</dbReference>
<dbReference type="Proteomes" id="UP001595872">
    <property type="component" value="Unassembled WGS sequence"/>
</dbReference>
<dbReference type="PANTHER" id="PTHR30087">
    <property type="entry name" value="INNER MEMBRANE PROTEIN"/>
    <property type="match status" value="1"/>
</dbReference>
<feature type="region of interest" description="Disordered" evidence="1">
    <location>
        <begin position="216"/>
        <end position="271"/>
    </location>
</feature>
<evidence type="ECO:0000313" key="4">
    <source>
        <dbReference type="Proteomes" id="UP001595872"/>
    </source>
</evidence>
<dbReference type="PANTHER" id="PTHR30087:SF0">
    <property type="entry name" value="INNER MEMBRANE PROTEIN"/>
    <property type="match status" value="1"/>
</dbReference>
<organism evidence="3 4">
    <name type="scientific">Actinomadura gamaensis</name>
    <dbReference type="NCBI Taxonomy" id="1763541"/>
    <lineage>
        <taxon>Bacteria</taxon>
        <taxon>Bacillati</taxon>
        <taxon>Actinomycetota</taxon>
        <taxon>Actinomycetes</taxon>
        <taxon>Streptosporangiales</taxon>
        <taxon>Thermomonosporaceae</taxon>
        <taxon>Actinomadura</taxon>
    </lineage>
</organism>
<protein>
    <submittedName>
        <fullName evidence="3">YbgA family protein</fullName>
    </submittedName>
</protein>
<dbReference type="EMBL" id="JBHSIT010000001">
    <property type="protein sequence ID" value="MFC4905753.1"/>
    <property type="molecule type" value="Genomic_DNA"/>
</dbReference>
<sequence>MRHPRPRIAVSSCLLGEPVRYNGGHCRSRFLTERLAGHVDLVPVCPEMEIGLGAPRPSLRLVLDDGTVRLATRDGSADHTGAMRELAARHADGAAGLDGWVLRSRSPSCGVRGVSRYRRDMPADRRGRGVFAAGLIEARPDLPVEEDGRLNDPVLRAHFIERIFAHARLRALLDGPCRPRDLVAFHTVHKLQLLAHDPARYRHLGKLVASAGVAPPGSAPAGGAPAGSASARGASARGASAGGASAGSASARGAPVGSASGGSAAGGGASDGSATRALVAGAYGSCFLEAFSVRPKRGRHVNALQHVFGPMSERLDDARRRDITGSIDAYGRGEVPLDIPMTLLRHHALGENMEYLKQQTYFEPYPTDLR</sequence>
<comment type="caution">
    <text evidence="3">The sequence shown here is derived from an EMBL/GenBank/DDBJ whole genome shotgun (WGS) entry which is preliminary data.</text>
</comment>
<feature type="compositionally biased region" description="Low complexity" evidence="1">
    <location>
        <begin position="246"/>
        <end position="258"/>
    </location>
</feature>
<feature type="compositionally biased region" description="Low complexity" evidence="1">
    <location>
        <begin position="216"/>
        <end position="239"/>
    </location>
</feature>
<feature type="compositionally biased region" description="Gly residues" evidence="1">
    <location>
        <begin position="259"/>
        <end position="270"/>
    </location>
</feature>
<reference evidence="4" key="1">
    <citation type="journal article" date="2019" name="Int. J. Syst. Evol. Microbiol.">
        <title>The Global Catalogue of Microorganisms (GCM) 10K type strain sequencing project: providing services to taxonomists for standard genome sequencing and annotation.</title>
        <authorList>
            <consortium name="The Broad Institute Genomics Platform"/>
            <consortium name="The Broad Institute Genome Sequencing Center for Infectious Disease"/>
            <person name="Wu L."/>
            <person name="Ma J."/>
        </authorList>
    </citation>
    <scope>NUCLEOTIDE SEQUENCE [LARGE SCALE GENOMIC DNA]</scope>
    <source>
        <strain evidence="4">KLKA75</strain>
    </source>
</reference>
<evidence type="ECO:0000259" key="2">
    <source>
        <dbReference type="Pfam" id="PF08349"/>
    </source>
</evidence>
<dbReference type="InterPro" id="IPR013560">
    <property type="entry name" value="DUF1722"/>
</dbReference>
<evidence type="ECO:0000256" key="1">
    <source>
        <dbReference type="SAM" id="MobiDB-lite"/>
    </source>
</evidence>
<accession>A0ABV9TQJ6</accession>
<dbReference type="Pfam" id="PF08349">
    <property type="entry name" value="DUF1722"/>
    <property type="match status" value="1"/>
</dbReference>